<evidence type="ECO:0000256" key="3">
    <source>
        <dbReference type="ARBA" id="ARBA00023004"/>
    </source>
</evidence>
<reference evidence="7" key="1">
    <citation type="submission" date="2007-10" db="EMBL/GenBank/DDBJ databases">
        <title>Complete genome of Alkaliphilus oremlandii OhILAs.</title>
        <authorList>
            <person name="Copeland A."/>
            <person name="Lucas S."/>
            <person name="Lapidus A."/>
            <person name="Barry K."/>
            <person name="Detter J.C."/>
            <person name="Glavina del Rio T."/>
            <person name="Hammon N."/>
            <person name="Israni S."/>
            <person name="Dalin E."/>
            <person name="Tice H."/>
            <person name="Pitluck S."/>
            <person name="Chain P."/>
            <person name="Malfatti S."/>
            <person name="Shin M."/>
            <person name="Vergez L."/>
            <person name="Schmutz J."/>
            <person name="Larimer F."/>
            <person name="Land M."/>
            <person name="Hauser L."/>
            <person name="Kyrpides N."/>
            <person name="Mikhailova N."/>
            <person name="Stolz J.F."/>
            <person name="Dawson A."/>
            <person name="Fisher E."/>
            <person name="Crable B."/>
            <person name="Perera E."/>
            <person name="Lisak J."/>
            <person name="Ranganathan M."/>
            <person name="Basu P."/>
            <person name="Richardson P."/>
        </authorList>
    </citation>
    <scope>NUCLEOTIDE SEQUENCE [LARGE SCALE GENOMIC DNA]</scope>
    <source>
        <strain evidence="7">OhILAs</strain>
    </source>
</reference>
<evidence type="ECO:0000313" key="6">
    <source>
        <dbReference type="EMBL" id="ABW18200.1"/>
    </source>
</evidence>
<keyword evidence="7" id="KW-1185">Reference proteome</keyword>
<protein>
    <submittedName>
        <fullName evidence="6">Radical SAM domain protein</fullName>
    </submittedName>
</protein>
<evidence type="ECO:0000256" key="4">
    <source>
        <dbReference type="ARBA" id="ARBA00023014"/>
    </source>
</evidence>
<dbReference type="SUPFAM" id="SSF47781">
    <property type="entry name" value="RuvA domain 2-like"/>
    <property type="match status" value="1"/>
</dbReference>
<dbReference type="Pfam" id="PF04055">
    <property type="entry name" value="Radical_SAM"/>
    <property type="match status" value="1"/>
</dbReference>
<dbReference type="Gene3D" id="1.10.150.320">
    <property type="entry name" value="Photosystem II 12 kDa extrinsic protein"/>
    <property type="match status" value="1"/>
</dbReference>
<dbReference type="GO" id="GO:0051536">
    <property type="term" value="F:iron-sulfur cluster binding"/>
    <property type="evidence" value="ECO:0007669"/>
    <property type="project" value="UniProtKB-KW"/>
</dbReference>
<dbReference type="STRING" id="350688.Clos_0640"/>
<evidence type="ECO:0000256" key="2">
    <source>
        <dbReference type="ARBA" id="ARBA00022723"/>
    </source>
</evidence>
<keyword evidence="3" id="KW-0408">Iron</keyword>
<dbReference type="Proteomes" id="UP000000269">
    <property type="component" value="Chromosome"/>
</dbReference>
<dbReference type="InterPro" id="IPR058240">
    <property type="entry name" value="rSAM_sf"/>
</dbReference>
<keyword evidence="1" id="KW-0949">S-adenosyl-L-methionine</keyword>
<dbReference type="GO" id="GO:0046872">
    <property type="term" value="F:metal ion binding"/>
    <property type="evidence" value="ECO:0007669"/>
    <property type="project" value="UniProtKB-KW"/>
</dbReference>
<keyword evidence="4" id="KW-0411">Iron-sulfur</keyword>
<dbReference type="OrthoDB" id="9801154at2"/>
<dbReference type="GO" id="GO:0003824">
    <property type="term" value="F:catalytic activity"/>
    <property type="evidence" value="ECO:0007669"/>
    <property type="project" value="InterPro"/>
</dbReference>
<proteinExistence type="predicted"/>
<dbReference type="InterPro" id="IPR007197">
    <property type="entry name" value="rSAM"/>
</dbReference>
<dbReference type="SFLD" id="SFLDS00029">
    <property type="entry name" value="Radical_SAM"/>
    <property type="match status" value="1"/>
</dbReference>
<dbReference type="AlphaFoldDB" id="A8MM33"/>
<dbReference type="PROSITE" id="PS51918">
    <property type="entry name" value="RADICAL_SAM"/>
    <property type="match status" value="1"/>
</dbReference>
<evidence type="ECO:0000259" key="5">
    <source>
        <dbReference type="PROSITE" id="PS51918"/>
    </source>
</evidence>
<dbReference type="InterPro" id="IPR010994">
    <property type="entry name" value="RuvA_2-like"/>
</dbReference>
<dbReference type="SUPFAM" id="SSF102114">
    <property type="entry name" value="Radical SAM enzymes"/>
    <property type="match status" value="1"/>
</dbReference>
<sequence length="445" mass="50927">MEVLQKLKILSDAAKYDVSCSSSGSNRKGKKGELGSAHTSGICHSWSDDGRCVSLLKILLTNYCIYDCAYCINRCTNDLPRAMFTPEEVVDLTINFYKRNYIEGLFLSSAVYRNPNYTMELLEKIVRKLRVEEKFNGYIHLKAIPGADREIIERAGFYVDRMSVNIELPSSEGLKALAPQKNKESILKPMNFINSRIIQSSDERSRFRYAEKFVPAGQTTQLIVGATKDDDLKILKLSEGLYKGYQLKRVYYSAYVPVTNNPKLPNIASPPLVRENRLYQADWLLRFYGYQADELLNASKPNFDLELDPKCDWALRNIHLFPVEINRVDYSTLLRIPGVGVQSAKRIATTRRFGSLDFEDLKKLGVVLKRAKYFITCKGKYYGLKEMDSDRIRQNLLLETKGNKKSNALDQLSLFSLYPNLISDAKSEPKKIITNPWRMLTYGED</sequence>
<name>A8MM33_ALKOO</name>
<evidence type="ECO:0000313" key="7">
    <source>
        <dbReference type="Proteomes" id="UP000000269"/>
    </source>
</evidence>
<organism evidence="6 7">
    <name type="scientific">Alkaliphilus oremlandii (strain OhILAs)</name>
    <name type="common">Clostridium oremlandii (strain OhILAs)</name>
    <dbReference type="NCBI Taxonomy" id="350688"/>
    <lineage>
        <taxon>Bacteria</taxon>
        <taxon>Bacillati</taxon>
        <taxon>Bacillota</taxon>
        <taxon>Clostridia</taxon>
        <taxon>Peptostreptococcales</taxon>
        <taxon>Natronincolaceae</taxon>
        <taxon>Alkaliphilus</taxon>
    </lineage>
</organism>
<dbReference type="EMBL" id="CP000853">
    <property type="protein sequence ID" value="ABW18200.1"/>
    <property type="molecule type" value="Genomic_DNA"/>
</dbReference>
<feature type="domain" description="Radical SAM core" evidence="5">
    <location>
        <begin position="48"/>
        <end position="291"/>
    </location>
</feature>
<evidence type="ECO:0000256" key="1">
    <source>
        <dbReference type="ARBA" id="ARBA00022691"/>
    </source>
</evidence>
<dbReference type="InterPro" id="IPR023874">
    <property type="entry name" value="DNA_rSAM_put"/>
</dbReference>
<dbReference type="RefSeq" id="WP_012158514.1">
    <property type="nucleotide sequence ID" value="NC_009922.1"/>
</dbReference>
<dbReference type="KEGG" id="aoe:Clos_0640"/>
<dbReference type="CDD" id="cd01335">
    <property type="entry name" value="Radical_SAM"/>
    <property type="match status" value="1"/>
</dbReference>
<gene>
    <name evidence="6" type="ordered locus">Clos_0640</name>
</gene>
<dbReference type="PANTHER" id="PTHR21180">
    <property type="entry name" value="ENDONUCLEASE/EXONUCLEASE/PHOSPHATASE FAMILY DOMAIN-CONTAINING PROTEIN 1"/>
    <property type="match status" value="1"/>
</dbReference>
<dbReference type="InterPro" id="IPR013785">
    <property type="entry name" value="Aldolase_TIM"/>
</dbReference>
<dbReference type="Gene3D" id="3.20.20.70">
    <property type="entry name" value="Aldolase class I"/>
    <property type="match status" value="1"/>
</dbReference>
<dbReference type="HOGENOM" id="CLU_033784_0_0_9"/>
<dbReference type="PANTHER" id="PTHR21180:SF9">
    <property type="entry name" value="TYPE II SECRETION SYSTEM PROTEIN K"/>
    <property type="match status" value="1"/>
</dbReference>
<dbReference type="eggNOG" id="COG4277">
    <property type="taxonomic scope" value="Bacteria"/>
</dbReference>
<keyword evidence="2" id="KW-0479">Metal-binding</keyword>
<dbReference type="InterPro" id="IPR051675">
    <property type="entry name" value="Endo/Exo/Phosphatase_dom_1"/>
</dbReference>
<dbReference type="SFLD" id="SFLDG01102">
    <property type="entry name" value="Uncharacterised_Radical_SAM_Su"/>
    <property type="match status" value="1"/>
</dbReference>
<dbReference type="NCBIfam" id="TIGR03916">
    <property type="entry name" value="rSAM_link_UDG"/>
    <property type="match status" value="1"/>
</dbReference>
<accession>A8MM33</accession>